<dbReference type="FunFam" id="3.40.30.10:FF:000014">
    <property type="entry name" value="Tau class glutathione S-transferase"/>
    <property type="match status" value="1"/>
</dbReference>
<protein>
    <recommendedName>
        <fullName evidence="4">Glutathione S-transferase</fullName>
        <ecNumber evidence="4">2.5.1.18</ecNumber>
    </recommendedName>
</protein>
<dbReference type="SFLD" id="SFLDS00019">
    <property type="entry name" value="Glutathione_Transferase_(cytos"/>
    <property type="match status" value="1"/>
</dbReference>
<dbReference type="Pfam" id="PF13410">
    <property type="entry name" value="GST_C_2"/>
    <property type="match status" value="1"/>
</dbReference>
<dbReference type="SFLD" id="SFLDG00358">
    <property type="entry name" value="Main_(cytGST)"/>
    <property type="match status" value="1"/>
</dbReference>
<sequence length="220" mass="24636">MSKEEVILLDFYGSPFAMRAKIALAEKGVEFEARHEDLFGGKSELLLKSNPVYKKVPVLLHNGNPVSESLNILQYIEEAFPSPPLLPKCAHARATERFWADFVDKMLFEAGNKVWKSKGEAVEAAKAEFIEAVKALEGVLGEKDYFGGDVFGFLDIATIPFTSWFLASEKFGGFKVEEECPTFMAWAKRCGERESVAMALPDPVKVYELVCMLRKMHGIE</sequence>
<dbReference type="InterPro" id="IPR045073">
    <property type="entry name" value="Omega/Tau-like"/>
</dbReference>
<keyword evidence="8" id="KW-1185">Reference proteome</keyword>
<dbReference type="InterPro" id="IPR040079">
    <property type="entry name" value="Glutathione_S-Trfase"/>
</dbReference>
<comment type="function">
    <text evidence="1">Conjugation of reduced glutathione to a wide number of exogenous and endogenous hydrophobic electrophiles.</text>
</comment>
<dbReference type="EMBL" id="JAUJYO010000003">
    <property type="protein sequence ID" value="KAK1320836.1"/>
    <property type="molecule type" value="Genomic_DNA"/>
</dbReference>
<name>A0AAV9F5Z8_ACOCL</name>
<dbReference type="SFLD" id="SFLDG01152">
    <property type="entry name" value="Main.3:_Omega-_and_Tau-like"/>
    <property type="match status" value="1"/>
</dbReference>
<comment type="subcellular location">
    <subcellularLocation>
        <location evidence="4">Cytoplasm</location>
        <location evidence="4">Cytosol</location>
    </subcellularLocation>
</comment>
<comment type="catalytic activity">
    <reaction evidence="3 4">
        <text>RX + glutathione = an S-substituted glutathione + a halide anion + H(+)</text>
        <dbReference type="Rhea" id="RHEA:16437"/>
        <dbReference type="ChEBI" id="CHEBI:15378"/>
        <dbReference type="ChEBI" id="CHEBI:16042"/>
        <dbReference type="ChEBI" id="CHEBI:17792"/>
        <dbReference type="ChEBI" id="CHEBI:57925"/>
        <dbReference type="ChEBI" id="CHEBI:90779"/>
        <dbReference type="EC" id="2.5.1.18"/>
    </reaction>
</comment>
<dbReference type="CDD" id="cd03058">
    <property type="entry name" value="GST_N_Tau"/>
    <property type="match status" value="1"/>
</dbReference>
<organism evidence="7 8">
    <name type="scientific">Acorus calamus</name>
    <name type="common">Sweet flag</name>
    <dbReference type="NCBI Taxonomy" id="4465"/>
    <lineage>
        <taxon>Eukaryota</taxon>
        <taxon>Viridiplantae</taxon>
        <taxon>Streptophyta</taxon>
        <taxon>Embryophyta</taxon>
        <taxon>Tracheophyta</taxon>
        <taxon>Spermatophyta</taxon>
        <taxon>Magnoliopsida</taxon>
        <taxon>Liliopsida</taxon>
        <taxon>Acoraceae</taxon>
        <taxon>Acorus</taxon>
    </lineage>
</organism>
<evidence type="ECO:0000259" key="5">
    <source>
        <dbReference type="PROSITE" id="PS50404"/>
    </source>
</evidence>
<reference evidence="7" key="1">
    <citation type="journal article" date="2023" name="Nat. Commun.">
        <title>Diploid and tetraploid genomes of Acorus and the evolution of monocots.</title>
        <authorList>
            <person name="Ma L."/>
            <person name="Liu K.W."/>
            <person name="Li Z."/>
            <person name="Hsiao Y.Y."/>
            <person name="Qi Y."/>
            <person name="Fu T."/>
            <person name="Tang G.D."/>
            <person name="Zhang D."/>
            <person name="Sun W.H."/>
            <person name="Liu D.K."/>
            <person name="Li Y."/>
            <person name="Chen G.Z."/>
            <person name="Liu X.D."/>
            <person name="Liao X.Y."/>
            <person name="Jiang Y.T."/>
            <person name="Yu X."/>
            <person name="Hao Y."/>
            <person name="Huang J."/>
            <person name="Zhao X.W."/>
            <person name="Ke S."/>
            <person name="Chen Y.Y."/>
            <person name="Wu W.L."/>
            <person name="Hsu J.L."/>
            <person name="Lin Y.F."/>
            <person name="Huang M.D."/>
            <person name="Li C.Y."/>
            <person name="Huang L."/>
            <person name="Wang Z.W."/>
            <person name="Zhao X."/>
            <person name="Zhong W.Y."/>
            <person name="Peng D.H."/>
            <person name="Ahmad S."/>
            <person name="Lan S."/>
            <person name="Zhang J.S."/>
            <person name="Tsai W.C."/>
            <person name="Van de Peer Y."/>
            <person name="Liu Z.J."/>
        </authorList>
    </citation>
    <scope>NUCLEOTIDE SEQUENCE</scope>
    <source>
        <strain evidence="7">CP</strain>
    </source>
</reference>
<dbReference type="AlphaFoldDB" id="A0AAV9F5Z8"/>
<feature type="domain" description="GST N-terminal" evidence="5">
    <location>
        <begin position="4"/>
        <end position="84"/>
    </location>
</feature>
<dbReference type="GO" id="GO:0006749">
    <property type="term" value="P:glutathione metabolic process"/>
    <property type="evidence" value="ECO:0007669"/>
    <property type="project" value="InterPro"/>
</dbReference>
<dbReference type="Proteomes" id="UP001180020">
    <property type="component" value="Unassembled WGS sequence"/>
</dbReference>
<dbReference type="Pfam" id="PF02798">
    <property type="entry name" value="GST_N"/>
    <property type="match status" value="1"/>
</dbReference>
<keyword evidence="4" id="KW-0963">Cytoplasm</keyword>
<dbReference type="PROSITE" id="PS50405">
    <property type="entry name" value="GST_CTER"/>
    <property type="match status" value="1"/>
</dbReference>
<dbReference type="Gene3D" id="1.20.1050.10">
    <property type="match status" value="1"/>
</dbReference>
<comment type="function">
    <text evidence="4">Is involved in the conjugation of reduced glutathione to a wide number of exogenous and endogenous hydrophobic electrophiles.</text>
</comment>
<dbReference type="GO" id="GO:0005829">
    <property type="term" value="C:cytosol"/>
    <property type="evidence" value="ECO:0007669"/>
    <property type="project" value="UniProtKB-SubCell"/>
</dbReference>
<feature type="domain" description="GST C-terminal" evidence="6">
    <location>
        <begin position="89"/>
        <end position="213"/>
    </location>
</feature>
<dbReference type="Gene3D" id="3.40.30.10">
    <property type="entry name" value="Glutaredoxin"/>
    <property type="match status" value="1"/>
</dbReference>
<keyword evidence="2 4" id="KW-0808">Transferase</keyword>
<proteinExistence type="inferred from homology"/>
<comment type="similarity">
    <text evidence="4">Belongs to the GST superfamily.</text>
</comment>
<accession>A0AAV9F5Z8</accession>
<evidence type="ECO:0000256" key="4">
    <source>
        <dbReference type="RuleBase" id="RU369102"/>
    </source>
</evidence>
<comment type="caution">
    <text evidence="7">The sequence shown here is derived from an EMBL/GenBank/DDBJ whole genome shotgun (WGS) entry which is preliminary data.</text>
</comment>
<evidence type="ECO:0000259" key="6">
    <source>
        <dbReference type="PROSITE" id="PS50405"/>
    </source>
</evidence>
<dbReference type="InterPro" id="IPR004045">
    <property type="entry name" value="Glutathione_S-Trfase_N"/>
</dbReference>
<evidence type="ECO:0000256" key="3">
    <source>
        <dbReference type="ARBA" id="ARBA00047960"/>
    </source>
</evidence>
<evidence type="ECO:0000256" key="1">
    <source>
        <dbReference type="ARBA" id="ARBA00003701"/>
    </source>
</evidence>
<dbReference type="PANTHER" id="PTHR11260">
    <property type="entry name" value="GLUTATHIONE S-TRANSFERASE, GST, SUPERFAMILY, GST DOMAIN CONTAINING"/>
    <property type="match status" value="1"/>
</dbReference>
<dbReference type="InterPro" id="IPR036282">
    <property type="entry name" value="Glutathione-S-Trfase_C_sf"/>
</dbReference>
<evidence type="ECO:0000313" key="8">
    <source>
        <dbReference type="Proteomes" id="UP001180020"/>
    </source>
</evidence>
<reference evidence="7" key="2">
    <citation type="submission" date="2023-06" db="EMBL/GenBank/DDBJ databases">
        <authorList>
            <person name="Ma L."/>
            <person name="Liu K.-W."/>
            <person name="Li Z."/>
            <person name="Hsiao Y.-Y."/>
            <person name="Qi Y."/>
            <person name="Fu T."/>
            <person name="Tang G."/>
            <person name="Zhang D."/>
            <person name="Sun W.-H."/>
            <person name="Liu D.-K."/>
            <person name="Li Y."/>
            <person name="Chen G.-Z."/>
            <person name="Liu X.-D."/>
            <person name="Liao X.-Y."/>
            <person name="Jiang Y.-T."/>
            <person name="Yu X."/>
            <person name="Hao Y."/>
            <person name="Huang J."/>
            <person name="Zhao X.-W."/>
            <person name="Ke S."/>
            <person name="Chen Y.-Y."/>
            <person name="Wu W.-L."/>
            <person name="Hsu J.-L."/>
            <person name="Lin Y.-F."/>
            <person name="Huang M.-D."/>
            <person name="Li C.-Y."/>
            <person name="Huang L."/>
            <person name="Wang Z.-W."/>
            <person name="Zhao X."/>
            <person name="Zhong W.-Y."/>
            <person name="Peng D.-H."/>
            <person name="Ahmad S."/>
            <person name="Lan S."/>
            <person name="Zhang J.-S."/>
            <person name="Tsai W.-C."/>
            <person name="Van De Peer Y."/>
            <person name="Liu Z.-J."/>
        </authorList>
    </citation>
    <scope>NUCLEOTIDE SEQUENCE</scope>
    <source>
        <strain evidence="7">CP</strain>
        <tissue evidence="7">Leaves</tissue>
    </source>
</reference>
<dbReference type="SUPFAM" id="SSF52833">
    <property type="entry name" value="Thioredoxin-like"/>
    <property type="match status" value="1"/>
</dbReference>
<dbReference type="InterPro" id="IPR045074">
    <property type="entry name" value="GST_C_Tau"/>
</dbReference>
<dbReference type="CDD" id="cd03185">
    <property type="entry name" value="GST_C_Tau"/>
    <property type="match status" value="1"/>
</dbReference>
<dbReference type="SUPFAM" id="SSF47616">
    <property type="entry name" value="GST C-terminal domain-like"/>
    <property type="match status" value="1"/>
</dbReference>
<evidence type="ECO:0000313" key="7">
    <source>
        <dbReference type="EMBL" id="KAK1320836.1"/>
    </source>
</evidence>
<dbReference type="PROSITE" id="PS50404">
    <property type="entry name" value="GST_NTER"/>
    <property type="match status" value="1"/>
</dbReference>
<dbReference type="InterPro" id="IPR010987">
    <property type="entry name" value="Glutathione-S-Trfase_C-like"/>
</dbReference>
<evidence type="ECO:0000256" key="2">
    <source>
        <dbReference type="ARBA" id="ARBA00022679"/>
    </source>
</evidence>
<dbReference type="EC" id="2.5.1.18" evidence="4"/>
<gene>
    <name evidence="7" type="primary">GSTU1</name>
    <name evidence="7" type="ORF">QJS10_CPA03g02489</name>
</gene>
<dbReference type="GO" id="GO:0004364">
    <property type="term" value="F:glutathione transferase activity"/>
    <property type="evidence" value="ECO:0007669"/>
    <property type="project" value="UniProtKB-UniRule"/>
</dbReference>
<dbReference type="FunFam" id="1.20.1050.10:FF:000018">
    <property type="entry name" value="Glutathione S-transferase U20"/>
    <property type="match status" value="1"/>
</dbReference>
<dbReference type="PANTHER" id="PTHR11260:SF547">
    <property type="entry name" value="GLUTATHIONE S-TRANSFERASE"/>
    <property type="match status" value="1"/>
</dbReference>
<dbReference type="InterPro" id="IPR036249">
    <property type="entry name" value="Thioredoxin-like_sf"/>
</dbReference>